<protein>
    <recommendedName>
        <fullName evidence="8">Ion-translocating oxidoreductase complex subunit A</fullName>
        <ecNumber evidence="8">7.-.-.-</ecNumber>
    </recommendedName>
    <alternativeName>
        <fullName evidence="8">Rnf electron transport complex subunit A</fullName>
    </alternativeName>
</protein>
<evidence type="ECO:0000256" key="1">
    <source>
        <dbReference type="ARBA" id="ARBA00004127"/>
    </source>
</evidence>
<dbReference type="Pfam" id="PF02508">
    <property type="entry name" value="Rnf-Nqr"/>
    <property type="match status" value="1"/>
</dbReference>
<evidence type="ECO:0000256" key="7">
    <source>
        <dbReference type="ARBA" id="ARBA00023136"/>
    </source>
</evidence>
<feature type="transmembrane region" description="Helical" evidence="8">
    <location>
        <begin position="134"/>
        <end position="154"/>
    </location>
</feature>
<dbReference type="GO" id="GO:0022900">
    <property type="term" value="P:electron transport chain"/>
    <property type="evidence" value="ECO:0007669"/>
    <property type="project" value="UniProtKB-UniRule"/>
</dbReference>
<evidence type="ECO:0000256" key="6">
    <source>
        <dbReference type="ARBA" id="ARBA00022989"/>
    </source>
</evidence>
<dbReference type="EMBL" id="DVOF01000109">
    <property type="protein sequence ID" value="HIV02646.1"/>
    <property type="molecule type" value="Genomic_DNA"/>
</dbReference>
<dbReference type="EC" id="7.-.-.-" evidence="8"/>
<feature type="transmembrane region" description="Helical" evidence="8">
    <location>
        <begin position="6"/>
        <end position="31"/>
    </location>
</feature>
<proteinExistence type="inferred from homology"/>
<dbReference type="InterPro" id="IPR050133">
    <property type="entry name" value="NqrDE/RnfAE_oxidrdctase"/>
</dbReference>
<keyword evidence="7 8" id="KW-0472">Membrane</keyword>
<comment type="similarity">
    <text evidence="8">Belongs to the NqrDE/RnfAE family.</text>
</comment>
<keyword evidence="5 8" id="KW-0249">Electron transport</keyword>
<comment type="subcellular location">
    <subcellularLocation>
        <location evidence="8">Cell membrane</location>
        <topology evidence="8">Multi-pass membrane protein</topology>
    </subcellularLocation>
    <subcellularLocation>
        <location evidence="1">Endomembrane system</location>
        <topology evidence="1">Multi-pass membrane protein</topology>
    </subcellularLocation>
</comment>
<dbReference type="PIRSF" id="PIRSF006102">
    <property type="entry name" value="NQR_DE"/>
    <property type="match status" value="1"/>
</dbReference>
<dbReference type="PANTHER" id="PTHR30335">
    <property type="entry name" value="INTEGRAL MEMBRANE PROTEIN OF SOXR-REDUCING COMPLEX"/>
    <property type="match status" value="1"/>
</dbReference>
<evidence type="ECO:0000313" key="10">
    <source>
        <dbReference type="Proteomes" id="UP000886743"/>
    </source>
</evidence>
<comment type="caution">
    <text evidence="9">The sequence shown here is derived from an EMBL/GenBank/DDBJ whole genome shotgun (WGS) entry which is preliminary data.</text>
</comment>
<keyword evidence="8" id="KW-1003">Cell membrane</keyword>
<dbReference type="AlphaFoldDB" id="A0A9D1NGZ6"/>
<accession>A0A9D1NGZ6</accession>
<dbReference type="HAMAP" id="MF_00459">
    <property type="entry name" value="RsxA_RnfA"/>
    <property type="match status" value="1"/>
</dbReference>
<evidence type="ECO:0000256" key="8">
    <source>
        <dbReference type="HAMAP-Rule" id="MF_00459"/>
    </source>
</evidence>
<keyword evidence="3 8" id="KW-0812">Transmembrane</keyword>
<dbReference type="NCBIfam" id="NF003481">
    <property type="entry name" value="PRK05151.1"/>
    <property type="match status" value="1"/>
</dbReference>
<evidence type="ECO:0000256" key="3">
    <source>
        <dbReference type="ARBA" id="ARBA00022692"/>
    </source>
</evidence>
<sequence>MAELFTISLTAILIENFVLVKFLGICPFLGVSKRVDTALGMGCAVAFVMTLASALTYVVWTYLLVPAHLEYLQTIAFILVIAVLVQFVEMVLRKMMPSLYAALGIYLPLITTNCAVLGVAILNIDNGYNFISSVVYGFTAAVGFTLAIVLFAGVRERTVFSNPPKCMEGFPIALVSAGLIALAFMGFSGFQI</sequence>
<dbReference type="Proteomes" id="UP000886743">
    <property type="component" value="Unassembled WGS sequence"/>
</dbReference>
<keyword evidence="6 8" id="KW-1133">Transmembrane helix</keyword>
<reference evidence="9" key="2">
    <citation type="journal article" date="2021" name="PeerJ">
        <title>Extensive microbial diversity within the chicken gut microbiome revealed by metagenomics and culture.</title>
        <authorList>
            <person name="Gilroy R."/>
            <person name="Ravi A."/>
            <person name="Getino M."/>
            <person name="Pursley I."/>
            <person name="Horton D.L."/>
            <person name="Alikhan N.F."/>
            <person name="Baker D."/>
            <person name="Gharbi K."/>
            <person name="Hall N."/>
            <person name="Watson M."/>
            <person name="Adriaenssens E.M."/>
            <person name="Foster-Nyarko E."/>
            <person name="Jarju S."/>
            <person name="Secka A."/>
            <person name="Antonio M."/>
            <person name="Oren A."/>
            <person name="Chaudhuri R.R."/>
            <person name="La Ragione R."/>
            <person name="Hildebrand F."/>
            <person name="Pallen M.J."/>
        </authorList>
    </citation>
    <scope>NUCLEOTIDE SEQUENCE</scope>
    <source>
        <strain evidence="9">4920</strain>
    </source>
</reference>
<name>A0A9D1NGZ6_9FIRM</name>
<feature type="transmembrane region" description="Helical" evidence="8">
    <location>
        <begin position="43"/>
        <end position="65"/>
    </location>
</feature>
<evidence type="ECO:0000256" key="4">
    <source>
        <dbReference type="ARBA" id="ARBA00022967"/>
    </source>
</evidence>
<dbReference type="GO" id="GO:0005886">
    <property type="term" value="C:plasma membrane"/>
    <property type="evidence" value="ECO:0007669"/>
    <property type="project" value="UniProtKB-SubCell"/>
</dbReference>
<gene>
    <name evidence="9" type="primary">rsxA</name>
    <name evidence="8" type="synonym">rnfA</name>
    <name evidence="9" type="ORF">IAC74_03660</name>
</gene>
<feature type="transmembrane region" description="Helical" evidence="8">
    <location>
        <begin position="71"/>
        <end position="92"/>
    </location>
</feature>
<keyword evidence="4 8" id="KW-1278">Translocase</keyword>
<evidence type="ECO:0000256" key="5">
    <source>
        <dbReference type="ARBA" id="ARBA00022982"/>
    </source>
</evidence>
<dbReference type="GO" id="GO:0012505">
    <property type="term" value="C:endomembrane system"/>
    <property type="evidence" value="ECO:0007669"/>
    <property type="project" value="UniProtKB-SubCell"/>
</dbReference>
<dbReference type="NCBIfam" id="TIGR01943">
    <property type="entry name" value="rnfA"/>
    <property type="match status" value="1"/>
</dbReference>
<organism evidence="9 10">
    <name type="scientific">Candidatus Aphodoplasma excrementigallinarum</name>
    <dbReference type="NCBI Taxonomy" id="2840673"/>
    <lineage>
        <taxon>Bacteria</taxon>
        <taxon>Bacillati</taxon>
        <taxon>Bacillota</taxon>
        <taxon>Clostridia</taxon>
        <taxon>Eubacteriales</taxon>
        <taxon>Candidatus Aphodoplasma</taxon>
    </lineage>
</organism>
<comment type="function">
    <text evidence="8">Part of a membrane-bound complex that couples electron transfer with translocation of ions across the membrane.</text>
</comment>
<feature type="transmembrane region" description="Helical" evidence="8">
    <location>
        <begin position="99"/>
        <end position="122"/>
    </location>
</feature>
<comment type="subunit">
    <text evidence="8">The complex is composed of six subunits: RnfA, RnfB, RnfC, RnfD, RnfE and RnfG.</text>
</comment>
<keyword evidence="2 8" id="KW-0813">Transport</keyword>
<dbReference type="InterPro" id="IPR003667">
    <property type="entry name" value="NqrDE/RnfAE"/>
</dbReference>
<evidence type="ECO:0000313" key="9">
    <source>
        <dbReference type="EMBL" id="HIV02646.1"/>
    </source>
</evidence>
<dbReference type="PANTHER" id="PTHR30335:SF0">
    <property type="entry name" value="ION-TRANSLOCATING OXIDOREDUCTASE COMPLEX SUBUNIT A"/>
    <property type="match status" value="1"/>
</dbReference>
<feature type="transmembrane region" description="Helical" evidence="8">
    <location>
        <begin position="166"/>
        <end position="187"/>
    </location>
</feature>
<evidence type="ECO:0000256" key="2">
    <source>
        <dbReference type="ARBA" id="ARBA00022448"/>
    </source>
</evidence>
<dbReference type="InterPro" id="IPR011293">
    <property type="entry name" value="Ion_transpt_RnfA/RsxA"/>
</dbReference>
<reference evidence="9" key="1">
    <citation type="submission" date="2020-10" db="EMBL/GenBank/DDBJ databases">
        <authorList>
            <person name="Gilroy R."/>
        </authorList>
    </citation>
    <scope>NUCLEOTIDE SEQUENCE</scope>
    <source>
        <strain evidence="9">4920</strain>
    </source>
</reference>